<evidence type="ECO:0000256" key="2">
    <source>
        <dbReference type="ARBA" id="ARBA00007647"/>
    </source>
</evidence>
<comment type="caution">
    <text evidence="9">The sequence shown here is derived from an EMBL/GenBank/DDBJ whole genome shotgun (WGS) entry which is preliminary data.</text>
</comment>
<name>A0A196SQH9_BLAHN</name>
<evidence type="ECO:0000256" key="1">
    <source>
        <dbReference type="ARBA" id="ARBA00004167"/>
    </source>
</evidence>
<dbReference type="OrthoDB" id="10501303at2759"/>
<sequence>MVNRGILFVFVCLSTTVSILACSKIRASAVPGIQVQNLTSAESGSVLWRGYHTQTSPLHSFPNLCHNFTAYLKTVTNDLSRPFLMDVNPVFIKDRLKVHVTVSSMHLGYIPEEKDAQYVLLFEGVRYKNKLNKRSPLGGCNQLLFVIPVNASFSEGDVICVTLINLTFKRAYLDVLSCVSVPDPNPLPLAVCSYICDYNTIPELRGWIAFQRLMNVSKVVFYQATPIPGFDEAFGALIQEGYVEVVDFTWWRLDIGLPVIYNNQNSQINSCFYRLKYRVKAVELCDVDEYMMSEMFPDNLQGVVQYTRQKYPKMDTLIVTANRYTNEQNDLAEREQCLDNGTLFDAYQYRLGTYSSGAFKMIVFDNFKGVLTVHSCYYCTVWNMVPPGFARIGHFRMRVKNGRLQHNSFFTRYSQRFQQEVASLKEKSVSHPL</sequence>
<proteinExistence type="inferred from homology"/>
<keyword evidence="6" id="KW-1133">Transmembrane helix</keyword>
<evidence type="ECO:0000313" key="9">
    <source>
        <dbReference type="EMBL" id="OAO18029.1"/>
    </source>
</evidence>
<evidence type="ECO:0000256" key="7">
    <source>
        <dbReference type="ARBA" id="ARBA00023136"/>
    </source>
</evidence>
<accession>A0A196SQH9</accession>
<dbReference type="GO" id="GO:0016020">
    <property type="term" value="C:membrane"/>
    <property type="evidence" value="ECO:0007669"/>
    <property type="project" value="UniProtKB-SubCell"/>
</dbReference>
<evidence type="ECO:0000256" key="8">
    <source>
        <dbReference type="SAM" id="SignalP"/>
    </source>
</evidence>
<keyword evidence="8" id="KW-0732">Signal</keyword>
<feature type="signal peptide" evidence="8">
    <location>
        <begin position="1"/>
        <end position="21"/>
    </location>
</feature>
<reference evidence="9 10" key="1">
    <citation type="submission" date="2016-05" db="EMBL/GenBank/DDBJ databases">
        <title>Nuclear genome of Blastocystis sp. subtype 1 NandII.</title>
        <authorList>
            <person name="Gentekaki E."/>
            <person name="Curtis B."/>
            <person name="Stairs C."/>
            <person name="Eme L."/>
            <person name="Herman E."/>
            <person name="Klimes V."/>
            <person name="Arias M.C."/>
            <person name="Elias M."/>
            <person name="Hilliou F."/>
            <person name="Klute M."/>
            <person name="Malik S.-B."/>
            <person name="Pightling A."/>
            <person name="Rachubinski R."/>
            <person name="Salas D."/>
            <person name="Schlacht A."/>
            <person name="Suga H."/>
            <person name="Archibald J."/>
            <person name="Ball S.G."/>
            <person name="Clark G."/>
            <person name="Dacks J."/>
            <person name="Van Der Giezen M."/>
            <person name="Tsaousis A."/>
            <person name="Roger A."/>
        </authorList>
    </citation>
    <scope>NUCLEOTIDE SEQUENCE [LARGE SCALE GENOMIC DNA]</scope>
    <source>
        <strain evidence="10">ATCC 50177 / NandII</strain>
    </source>
</reference>
<keyword evidence="5" id="KW-0812">Transmembrane</keyword>
<dbReference type="GO" id="GO:0005737">
    <property type="term" value="C:cytoplasm"/>
    <property type="evidence" value="ECO:0007669"/>
    <property type="project" value="TreeGrafter"/>
</dbReference>
<dbReference type="Proteomes" id="UP000078348">
    <property type="component" value="Unassembled WGS sequence"/>
</dbReference>
<dbReference type="Pfam" id="PF01697">
    <property type="entry name" value="Glyco_transf_92"/>
    <property type="match status" value="1"/>
</dbReference>
<organism evidence="9 10">
    <name type="scientific">Blastocystis sp. subtype 1 (strain ATCC 50177 / NandII)</name>
    <dbReference type="NCBI Taxonomy" id="478820"/>
    <lineage>
        <taxon>Eukaryota</taxon>
        <taxon>Sar</taxon>
        <taxon>Stramenopiles</taxon>
        <taxon>Bigyra</taxon>
        <taxon>Opalozoa</taxon>
        <taxon>Opalinata</taxon>
        <taxon>Blastocystidae</taxon>
        <taxon>Blastocystis</taxon>
    </lineage>
</organism>
<dbReference type="EMBL" id="LXWW01000010">
    <property type="protein sequence ID" value="OAO18029.1"/>
    <property type="molecule type" value="Genomic_DNA"/>
</dbReference>
<dbReference type="AlphaFoldDB" id="A0A196SQH9"/>
<keyword evidence="7" id="KW-0472">Membrane</keyword>
<dbReference type="PROSITE" id="PS51257">
    <property type="entry name" value="PROKAR_LIPOPROTEIN"/>
    <property type="match status" value="1"/>
</dbReference>
<protein>
    <recommendedName>
        <fullName evidence="11">Glycosyltransferase family 92 protein</fullName>
    </recommendedName>
</protein>
<evidence type="ECO:0000256" key="6">
    <source>
        <dbReference type="ARBA" id="ARBA00022989"/>
    </source>
</evidence>
<comment type="subcellular location">
    <subcellularLocation>
        <location evidence="1">Membrane</location>
        <topology evidence="1">Single-pass membrane protein</topology>
    </subcellularLocation>
</comment>
<evidence type="ECO:0000256" key="3">
    <source>
        <dbReference type="ARBA" id="ARBA00022676"/>
    </source>
</evidence>
<dbReference type="InterPro" id="IPR008166">
    <property type="entry name" value="Glyco_transf_92"/>
</dbReference>
<evidence type="ECO:0000256" key="5">
    <source>
        <dbReference type="ARBA" id="ARBA00022692"/>
    </source>
</evidence>
<evidence type="ECO:0008006" key="11">
    <source>
        <dbReference type="Google" id="ProtNLM"/>
    </source>
</evidence>
<evidence type="ECO:0000256" key="4">
    <source>
        <dbReference type="ARBA" id="ARBA00022679"/>
    </source>
</evidence>
<dbReference type="GO" id="GO:0016757">
    <property type="term" value="F:glycosyltransferase activity"/>
    <property type="evidence" value="ECO:0007669"/>
    <property type="project" value="UniProtKB-KW"/>
</dbReference>
<keyword evidence="3" id="KW-0328">Glycosyltransferase</keyword>
<keyword evidence="4" id="KW-0808">Transferase</keyword>
<comment type="similarity">
    <text evidence="2">Belongs to the glycosyltransferase 92 family.</text>
</comment>
<dbReference type="PANTHER" id="PTHR21461:SF69">
    <property type="entry name" value="GLYCOSYLTRANSFERASE FAMILY 92 PROTEIN"/>
    <property type="match status" value="1"/>
</dbReference>
<dbReference type="PANTHER" id="PTHR21461">
    <property type="entry name" value="GLYCOSYLTRANSFERASE FAMILY 92 PROTEIN"/>
    <property type="match status" value="1"/>
</dbReference>
<feature type="chain" id="PRO_5008274755" description="Glycosyltransferase family 92 protein" evidence="8">
    <location>
        <begin position="22"/>
        <end position="433"/>
    </location>
</feature>
<evidence type="ECO:0000313" key="10">
    <source>
        <dbReference type="Proteomes" id="UP000078348"/>
    </source>
</evidence>
<gene>
    <name evidence="9" type="ORF">AV274_0227</name>
</gene>
<keyword evidence="10" id="KW-1185">Reference proteome</keyword>